<keyword evidence="7" id="KW-0804">Transcription</keyword>
<dbReference type="FunFam" id="3.30.160.60:FF:001752">
    <property type="entry name" value="Transcriptional factor SWI5"/>
    <property type="match status" value="1"/>
</dbReference>
<gene>
    <name evidence="12" type="ORF">CANTADRAFT_49926</name>
</gene>
<dbReference type="Proteomes" id="UP000094285">
    <property type="component" value="Unassembled WGS sequence"/>
</dbReference>
<keyword evidence="3" id="KW-0677">Repeat</keyword>
<evidence type="ECO:0000256" key="3">
    <source>
        <dbReference type="ARBA" id="ARBA00022737"/>
    </source>
</evidence>
<reference evidence="13" key="1">
    <citation type="submission" date="2016-05" db="EMBL/GenBank/DDBJ databases">
        <title>Comparative genomics of biotechnologically important yeasts.</title>
        <authorList>
            <consortium name="DOE Joint Genome Institute"/>
            <person name="Riley R."/>
            <person name="Haridas S."/>
            <person name="Wolfe K.H."/>
            <person name="Lopes M.R."/>
            <person name="Hittinger C.T."/>
            <person name="Goker M."/>
            <person name="Salamov A."/>
            <person name="Wisecaver J."/>
            <person name="Long T.M."/>
            <person name="Aerts A.L."/>
            <person name="Barry K."/>
            <person name="Choi C."/>
            <person name="Clum A."/>
            <person name="Coughlan A.Y."/>
            <person name="Deshpande S."/>
            <person name="Douglass A.P."/>
            <person name="Hanson S.J."/>
            <person name="Klenk H.-P."/>
            <person name="Labutti K."/>
            <person name="Lapidus A."/>
            <person name="Lindquist E."/>
            <person name="Lipzen A."/>
            <person name="Meier-Kolthoff J.P."/>
            <person name="Ohm R.A."/>
            <person name="Otillar R.P."/>
            <person name="Pangilinan J."/>
            <person name="Peng Y."/>
            <person name="Rokas A."/>
            <person name="Rosa C.A."/>
            <person name="Scheuner C."/>
            <person name="Sibirny A.A."/>
            <person name="Slot J.C."/>
            <person name="Stielow J.B."/>
            <person name="Sun H."/>
            <person name="Kurtzman C.P."/>
            <person name="Blackwell M."/>
            <person name="Grigoriev I.V."/>
            <person name="Jeffries T.W."/>
        </authorList>
    </citation>
    <scope>NUCLEOTIDE SEQUENCE [LARGE SCALE GENOMIC DNA]</scope>
    <source>
        <strain evidence="13">NRRL Y-17324</strain>
    </source>
</reference>
<dbReference type="PROSITE" id="PS00028">
    <property type="entry name" value="ZINC_FINGER_C2H2_1"/>
    <property type="match status" value="2"/>
</dbReference>
<dbReference type="GO" id="GO:0005634">
    <property type="term" value="C:nucleus"/>
    <property type="evidence" value="ECO:0007669"/>
    <property type="project" value="UniProtKB-SubCell"/>
</dbReference>
<dbReference type="AlphaFoldDB" id="A0A1E4SL63"/>
<dbReference type="Pfam" id="PF00096">
    <property type="entry name" value="zf-C2H2"/>
    <property type="match status" value="2"/>
</dbReference>
<keyword evidence="6" id="KW-0805">Transcription regulation</keyword>
<dbReference type="GO" id="GO:0000981">
    <property type="term" value="F:DNA-binding transcription factor activity, RNA polymerase II-specific"/>
    <property type="evidence" value="ECO:0007669"/>
    <property type="project" value="TreeGrafter"/>
</dbReference>
<evidence type="ECO:0000256" key="6">
    <source>
        <dbReference type="ARBA" id="ARBA00023015"/>
    </source>
</evidence>
<protein>
    <recommendedName>
        <fullName evidence="11">C2H2-type domain-containing protein</fullName>
    </recommendedName>
</protein>
<dbReference type="RefSeq" id="XP_020065365.1">
    <property type="nucleotide sequence ID" value="XM_020209770.1"/>
</dbReference>
<dbReference type="EMBL" id="KV453911">
    <property type="protein sequence ID" value="ODV80243.1"/>
    <property type="molecule type" value="Genomic_DNA"/>
</dbReference>
<evidence type="ECO:0000256" key="8">
    <source>
        <dbReference type="ARBA" id="ARBA00023242"/>
    </source>
</evidence>
<dbReference type="GO" id="GO:0008270">
    <property type="term" value="F:zinc ion binding"/>
    <property type="evidence" value="ECO:0007669"/>
    <property type="project" value="UniProtKB-KW"/>
</dbReference>
<evidence type="ECO:0000256" key="7">
    <source>
        <dbReference type="ARBA" id="ARBA00023163"/>
    </source>
</evidence>
<dbReference type="PROSITE" id="PS50157">
    <property type="entry name" value="ZINC_FINGER_C2H2_2"/>
    <property type="match status" value="3"/>
</dbReference>
<dbReference type="GeneID" id="30983906"/>
<dbReference type="GO" id="GO:0000978">
    <property type="term" value="F:RNA polymerase II cis-regulatory region sequence-specific DNA binding"/>
    <property type="evidence" value="ECO:0007669"/>
    <property type="project" value="TreeGrafter"/>
</dbReference>
<evidence type="ECO:0000256" key="2">
    <source>
        <dbReference type="ARBA" id="ARBA00022723"/>
    </source>
</evidence>
<feature type="region of interest" description="Disordered" evidence="10">
    <location>
        <begin position="275"/>
        <end position="332"/>
    </location>
</feature>
<dbReference type="STRING" id="984487.A0A1E4SL63"/>
<dbReference type="OrthoDB" id="3437960at2759"/>
<dbReference type="SUPFAM" id="SSF57667">
    <property type="entry name" value="beta-beta-alpha zinc fingers"/>
    <property type="match status" value="1"/>
</dbReference>
<comment type="subcellular location">
    <subcellularLocation>
        <location evidence="1">Nucleus</location>
    </subcellularLocation>
</comment>
<evidence type="ECO:0000256" key="5">
    <source>
        <dbReference type="ARBA" id="ARBA00022833"/>
    </source>
</evidence>
<keyword evidence="2" id="KW-0479">Metal-binding</keyword>
<dbReference type="SMART" id="SM00355">
    <property type="entry name" value="ZnF_C2H2"/>
    <property type="match status" value="2"/>
</dbReference>
<keyword evidence="4 9" id="KW-0863">Zinc-finger</keyword>
<keyword evidence="13" id="KW-1185">Reference proteome</keyword>
<name>A0A1E4SL63_9ASCO</name>
<evidence type="ECO:0000256" key="1">
    <source>
        <dbReference type="ARBA" id="ARBA00004123"/>
    </source>
</evidence>
<dbReference type="PANTHER" id="PTHR19818">
    <property type="entry name" value="ZINC FINGER PROTEIN ZIC AND GLI"/>
    <property type="match status" value="1"/>
</dbReference>
<evidence type="ECO:0000256" key="4">
    <source>
        <dbReference type="ARBA" id="ARBA00022771"/>
    </source>
</evidence>
<feature type="region of interest" description="Disordered" evidence="10">
    <location>
        <begin position="171"/>
        <end position="199"/>
    </location>
</feature>
<dbReference type="PANTHER" id="PTHR19818:SF139">
    <property type="entry name" value="PAIR-RULE PROTEIN ODD-PAIRED"/>
    <property type="match status" value="1"/>
</dbReference>
<dbReference type="InterPro" id="IPR036236">
    <property type="entry name" value="Znf_C2H2_sf"/>
</dbReference>
<accession>A0A1E4SL63</accession>
<keyword evidence="8" id="KW-0539">Nucleus</keyword>
<feature type="domain" description="C2H2-type" evidence="11">
    <location>
        <begin position="539"/>
        <end position="566"/>
    </location>
</feature>
<dbReference type="GO" id="GO:0045944">
    <property type="term" value="P:positive regulation of transcription by RNA polymerase II"/>
    <property type="evidence" value="ECO:0007669"/>
    <property type="project" value="UniProtKB-ARBA"/>
</dbReference>
<feature type="compositionally biased region" description="Low complexity" evidence="10">
    <location>
        <begin position="295"/>
        <end position="308"/>
    </location>
</feature>
<evidence type="ECO:0000256" key="9">
    <source>
        <dbReference type="PROSITE-ProRule" id="PRU00042"/>
    </source>
</evidence>
<keyword evidence="5" id="KW-0862">Zinc</keyword>
<evidence type="ECO:0000256" key="10">
    <source>
        <dbReference type="SAM" id="MobiDB-lite"/>
    </source>
</evidence>
<feature type="region of interest" description="Disordered" evidence="10">
    <location>
        <begin position="352"/>
        <end position="406"/>
    </location>
</feature>
<dbReference type="Gene3D" id="3.30.160.60">
    <property type="entry name" value="Classic Zinc Finger"/>
    <property type="match status" value="2"/>
</dbReference>
<proteinExistence type="predicted"/>
<evidence type="ECO:0000259" key="11">
    <source>
        <dbReference type="PROSITE" id="PS50157"/>
    </source>
</evidence>
<feature type="compositionally biased region" description="Polar residues" evidence="10">
    <location>
        <begin position="359"/>
        <end position="406"/>
    </location>
</feature>
<evidence type="ECO:0000313" key="12">
    <source>
        <dbReference type="EMBL" id="ODV80243.1"/>
    </source>
</evidence>
<feature type="domain" description="C2H2-type" evidence="11">
    <location>
        <begin position="509"/>
        <end position="538"/>
    </location>
</feature>
<dbReference type="InterPro" id="IPR013087">
    <property type="entry name" value="Znf_C2H2_type"/>
</dbReference>
<evidence type="ECO:0000313" key="13">
    <source>
        <dbReference type="Proteomes" id="UP000094285"/>
    </source>
</evidence>
<sequence>METYNEWDEVMDKNIPLPEDNFDQYFTEYNEIDNLFNETLTGLQDLDVPSGFATKIQDASLAQTTTVNHHQAKHSRKISGTAIFGFSDHNRELSIGGLNSDLYKSVKHSLDLGKSVSPGDLLRSLSSHHSSQNDPILLENPPAVRMEKKATKEISPVKFQKESKDYIVTNTNPKSYKFPPSPETSSQPPLSFEKSDTKGGFQSVNNYSVRYLQNLKSPSRHHEAYVDDIEPLLESNALAEQQNNPFNPQNGYKYVPIPVQQPVGYKKVHSQLQNIPNPQLKNNFNSFLPPPSPPTLSNGSPEWQSSPEPQSPSPSRVVNNDHNQHKFSSPIHPQLRGKVNFYTPQFFSESENFLGDGYQNEQTYSNNQNPQLENNQIRQPSHTSPFQTNMGVQLQSSPIYGPNKSLNSSPVKYYTSPLRNLQSTNDDTVDANATITQLTPLKNTLPNTPARNQMRLEWSPIISPNAKASKDVKKHIQQSSVRRRVKKTSLLPPGELDNYWVGPNEDKIYLCTFKGCGKEFTRRYNVRSHIQTHLSDRPFACPSCPKRFVRQHDLNRHIKGHLETRNCKCTCGKEFARLDALKKHRNRNICVGGITSNVNHCVTKPQKKRMNSSDFLDDITSEKLTEHLSSSLAETYS</sequence>
<organism evidence="12 13">
    <name type="scientific">Suhomyces tanzawaensis NRRL Y-17324</name>
    <dbReference type="NCBI Taxonomy" id="984487"/>
    <lineage>
        <taxon>Eukaryota</taxon>
        <taxon>Fungi</taxon>
        <taxon>Dikarya</taxon>
        <taxon>Ascomycota</taxon>
        <taxon>Saccharomycotina</taxon>
        <taxon>Pichiomycetes</taxon>
        <taxon>Debaryomycetaceae</taxon>
        <taxon>Suhomyces</taxon>
    </lineage>
</organism>
<dbReference type="InterPro" id="IPR050329">
    <property type="entry name" value="GLI_C2H2-zinc-finger"/>
</dbReference>
<feature type="domain" description="C2H2-type" evidence="11">
    <location>
        <begin position="565"/>
        <end position="605"/>
    </location>
</feature>